<feature type="compositionally biased region" description="Basic and acidic residues" evidence="1">
    <location>
        <begin position="311"/>
        <end position="331"/>
    </location>
</feature>
<dbReference type="Proteomes" id="UP001652625">
    <property type="component" value="Chromosome 12"/>
</dbReference>
<protein>
    <submittedName>
        <fullName evidence="3">Uncharacterized protein LOC101234460 isoform X4</fullName>
    </submittedName>
</protein>
<dbReference type="GeneID" id="101234460"/>
<gene>
    <name evidence="3" type="primary">LOC101234460</name>
</gene>
<evidence type="ECO:0000313" key="2">
    <source>
        <dbReference type="Proteomes" id="UP001652625"/>
    </source>
</evidence>
<accession>A0ABM4D8Z2</accession>
<reference evidence="3" key="1">
    <citation type="submission" date="2025-08" db="UniProtKB">
        <authorList>
            <consortium name="RefSeq"/>
        </authorList>
    </citation>
    <scope>IDENTIFICATION</scope>
</reference>
<sequence>MSDAKLQYSEFTKSCILTQKIALSDFRKIFNSVIKRGDIIKIIPTINPNVGVTATAVVSSDKRFHPTQMRSVNSMENSELLTSHIGKNYYQNHKLRQKKNLVVSSRMFQYKKNKHFRSIASKTFGFNRMKRNLPISNPHPLVLELPSLNKKAHTSNDLNFFKSKLPNIQKYSDNSRFYINGTLSKINTMLNDEIESKALEGKDFSEFDYFDSTPQKKYLETSVALTTDNSSSLLQNLSALNQTSTFIGTLNEINTSNKKIEDDNKFTELGYADSSSLSREDEEDDDEMSPTDSTYSEILPDSTSEPIAEDANEKNEKGSEKLEESLEKESDVENENLLSDDDESDDTSPTDEPITTPVSSSSASRKNRSAIFLNF</sequence>
<feature type="compositionally biased region" description="Acidic residues" evidence="1">
    <location>
        <begin position="280"/>
        <end position="289"/>
    </location>
</feature>
<feature type="region of interest" description="Disordered" evidence="1">
    <location>
        <begin position="271"/>
        <end position="375"/>
    </location>
</feature>
<name>A0ABM4D8Z2_HYDVU</name>
<keyword evidence="2" id="KW-1185">Reference proteome</keyword>
<dbReference type="RefSeq" id="XP_065670812.1">
    <property type="nucleotide sequence ID" value="XM_065814740.1"/>
</dbReference>
<proteinExistence type="predicted"/>
<evidence type="ECO:0000313" key="3">
    <source>
        <dbReference type="RefSeq" id="XP_065670812.1"/>
    </source>
</evidence>
<feature type="compositionally biased region" description="Acidic residues" evidence="1">
    <location>
        <begin position="332"/>
        <end position="349"/>
    </location>
</feature>
<evidence type="ECO:0000256" key="1">
    <source>
        <dbReference type="SAM" id="MobiDB-lite"/>
    </source>
</evidence>
<organism evidence="2 3">
    <name type="scientific">Hydra vulgaris</name>
    <name type="common">Hydra</name>
    <name type="synonym">Hydra attenuata</name>
    <dbReference type="NCBI Taxonomy" id="6087"/>
    <lineage>
        <taxon>Eukaryota</taxon>
        <taxon>Metazoa</taxon>
        <taxon>Cnidaria</taxon>
        <taxon>Hydrozoa</taxon>
        <taxon>Hydroidolina</taxon>
        <taxon>Anthoathecata</taxon>
        <taxon>Aplanulata</taxon>
        <taxon>Hydridae</taxon>
        <taxon>Hydra</taxon>
    </lineage>
</organism>